<evidence type="ECO:0000259" key="3">
    <source>
        <dbReference type="Pfam" id="PF01569"/>
    </source>
</evidence>
<feature type="domain" description="Phosphatidic acid phosphatase type 2/haloperoxidase" evidence="3">
    <location>
        <begin position="340"/>
        <end position="414"/>
    </location>
</feature>
<evidence type="ECO:0000313" key="6">
    <source>
        <dbReference type="Proteomes" id="UP000830167"/>
    </source>
</evidence>
<feature type="domain" description="VTT" evidence="4">
    <location>
        <begin position="30"/>
        <end position="155"/>
    </location>
</feature>
<dbReference type="PANTHER" id="PTHR42709">
    <property type="entry name" value="ALKALINE PHOSPHATASE LIKE PROTEIN"/>
    <property type="match status" value="1"/>
</dbReference>
<reference evidence="5" key="1">
    <citation type="submission" date="2021-12" db="EMBL/GenBank/DDBJ databases">
        <title>Alicyclobacillaceae gen. nov., sp. nov., isolated from chalcocite enrichment system.</title>
        <authorList>
            <person name="Jiang Z."/>
        </authorList>
    </citation>
    <scope>NUCLEOTIDE SEQUENCE</scope>
    <source>
        <strain evidence="5">MYW30-H2</strain>
    </source>
</reference>
<feature type="transmembrane region" description="Helical" evidence="2">
    <location>
        <begin position="48"/>
        <end position="71"/>
    </location>
</feature>
<comment type="similarity">
    <text evidence="1">Belongs to the DedA family.</text>
</comment>
<dbReference type="Proteomes" id="UP000830167">
    <property type="component" value="Chromosome"/>
</dbReference>
<feature type="transmembrane region" description="Helical" evidence="2">
    <location>
        <begin position="138"/>
        <end position="159"/>
    </location>
</feature>
<dbReference type="InterPro" id="IPR036938">
    <property type="entry name" value="PAP2/HPO_sf"/>
</dbReference>
<name>A0ABY4CQQ5_9BACL</name>
<organism evidence="5 6">
    <name type="scientific">Fodinisporobacter ferrooxydans</name>
    <dbReference type="NCBI Taxonomy" id="2901836"/>
    <lineage>
        <taxon>Bacteria</taxon>
        <taxon>Bacillati</taxon>
        <taxon>Bacillota</taxon>
        <taxon>Bacilli</taxon>
        <taxon>Bacillales</taxon>
        <taxon>Alicyclobacillaceae</taxon>
        <taxon>Fodinisporobacter</taxon>
    </lineage>
</organism>
<feature type="transmembrane region" description="Helical" evidence="2">
    <location>
        <begin position="349"/>
        <end position="366"/>
    </location>
</feature>
<dbReference type="InterPro" id="IPR000326">
    <property type="entry name" value="PAP2/HPO"/>
</dbReference>
<feature type="transmembrane region" description="Helical" evidence="2">
    <location>
        <begin position="305"/>
        <end position="329"/>
    </location>
</feature>
<dbReference type="SUPFAM" id="SSF48317">
    <property type="entry name" value="Acid phosphatase/Vanadium-dependent haloperoxidase"/>
    <property type="match status" value="1"/>
</dbReference>
<proteinExistence type="inferred from homology"/>
<feature type="transmembrane region" description="Helical" evidence="2">
    <location>
        <begin position="12"/>
        <end position="36"/>
    </location>
</feature>
<dbReference type="RefSeq" id="WP_347438258.1">
    <property type="nucleotide sequence ID" value="NZ_CP089291.1"/>
</dbReference>
<dbReference type="Pfam" id="PF09335">
    <property type="entry name" value="VTT_dom"/>
    <property type="match status" value="1"/>
</dbReference>
<evidence type="ECO:0000259" key="4">
    <source>
        <dbReference type="Pfam" id="PF09335"/>
    </source>
</evidence>
<protein>
    <submittedName>
        <fullName evidence="5">VTT domain-containing protein</fullName>
    </submittedName>
</protein>
<dbReference type="InterPro" id="IPR032816">
    <property type="entry name" value="VTT_dom"/>
</dbReference>
<dbReference type="PANTHER" id="PTHR42709:SF9">
    <property type="entry name" value="ALKALINE PHOSPHATASE LIKE PROTEIN"/>
    <property type="match status" value="1"/>
</dbReference>
<feature type="transmembrane region" description="Helical" evidence="2">
    <location>
        <begin position="171"/>
        <end position="190"/>
    </location>
</feature>
<keyword evidence="2" id="KW-1133">Transmembrane helix</keyword>
<gene>
    <name evidence="5" type="ORF">LSG31_04755</name>
</gene>
<keyword evidence="2" id="KW-0472">Membrane</keyword>
<feature type="transmembrane region" description="Helical" evidence="2">
    <location>
        <begin position="373"/>
        <end position="395"/>
    </location>
</feature>
<sequence length="432" mass="49457">MLANITLWLNQYGYLVLFVSLMIELVAFGIPTEIIMMYAGFLIFQGKLGWISSIVSAGLGAMIGITFSYWIGYRLGTPFFHKYGHKFHMGPERVEKTSQWFGKYGNKLLVVAYFIPGVRHITGYFSGITKIPYRVFSVYAYLGALIWVSTFITLGKILGPQWEQYQRTIEKYLIIGFVYLALVIIAFYVYKKYRIQIFESTKTIISKAVYTFHSLGRVKFFVAGTAVVFLVLFGLMIGLIQDYLANEFQDFNTVTILLIHLIFSKDWTPWMKGFSALASYKILIPLAVLATLWILIKGKDKKLEIIFLLVVMIGGGILEEMLQSIFALLGTKRPFLNETSRIFPGEQSLLSITVYGFSAFLFVRHYGRAWIRVFALFSVIFVSILLGLSRIYFGIQLPNDVMAGFVFGGVWLTFNIILLEVFRILRYERFGN</sequence>
<feature type="transmembrane region" description="Helical" evidence="2">
    <location>
        <begin position="220"/>
        <end position="240"/>
    </location>
</feature>
<feature type="transmembrane region" description="Helical" evidence="2">
    <location>
        <begin position="277"/>
        <end position="296"/>
    </location>
</feature>
<dbReference type="Gene3D" id="1.20.144.10">
    <property type="entry name" value="Phosphatidic acid phosphatase type 2/haloperoxidase"/>
    <property type="match status" value="1"/>
</dbReference>
<keyword evidence="2" id="KW-0812">Transmembrane</keyword>
<dbReference type="Pfam" id="PF01569">
    <property type="entry name" value="PAP2"/>
    <property type="match status" value="1"/>
</dbReference>
<dbReference type="EMBL" id="CP089291">
    <property type="protein sequence ID" value="UOF91566.1"/>
    <property type="molecule type" value="Genomic_DNA"/>
</dbReference>
<dbReference type="InterPro" id="IPR051311">
    <property type="entry name" value="DedA_domain"/>
</dbReference>
<accession>A0ABY4CQQ5</accession>
<feature type="transmembrane region" description="Helical" evidence="2">
    <location>
        <begin position="401"/>
        <end position="422"/>
    </location>
</feature>
<keyword evidence="6" id="KW-1185">Reference proteome</keyword>
<evidence type="ECO:0000256" key="2">
    <source>
        <dbReference type="SAM" id="Phobius"/>
    </source>
</evidence>
<evidence type="ECO:0000256" key="1">
    <source>
        <dbReference type="ARBA" id="ARBA00010792"/>
    </source>
</evidence>
<evidence type="ECO:0000313" key="5">
    <source>
        <dbReference type="EMBL" id="UOF91566.1"/>
    </source>
</evidence>